<keyword evidence="3" id="KW-0285">Flavoprotein</keyword>
<dbReference type="PANTHER" id="PTHR43872:SF1">
    <property type="entry name" value="MONOOXYGENASE, PUTATIVE (AFU_ORTHOLOGUE AFUA_8G02570)-RELATED"/>
    <property type="match status" value="1"/>
</dbReference>
<name>A0A1H5U9D3_9FLAO</name>
<dbReference type="RefSeq" id="WP_103998903.1">
    <property type="nucleotide sequence ID" value="NZ_FNVP01000002.1"/>
</dbReference>
<dbReference type="PANTHER" id="PTHR43872">
    <property type="entry name" value="MONOOXYGENASE, PUTATIVE (AFU_ORTHOLOGUE AFUA_8G02570)-RELATED"/>
    <property type="match status" value="1"/>
</dbReference>
<comment type="cofactor">
    <cofactor evidence="1">
        <name>FAD</name>
        <dbReference type="ChEBI" id="CHEBI:57692"/>
    </cofactor>
</comment>
<sequence length="483" mass="54941">MNTNHTDIIIIGAGLSGIGAACHLSRKNPDKNYVILEARAELGGTWSLFQYPGIRSDSDMYTFGYSFKTWEDQKSFADGPSILKYLNEAADEYKVREHIIYNQRALSYNFDTEKKSWTVTTVNTVTEEETVYRCQFIFSCSGYYNYNKGYTPEFKDQSRFEGEIVHPQKWPEKLDVANKKVVIIGSGATAVTILPELAAEGAQVVMLQRSPTYIAALPNKDKIAARLKSLFPKKVAYRLIRYKNIFYAIVFFNLCKFFPEAMKKFIIKGAKKALGNFPVDPHFIPNYNPWEQRFCIAPNGDFFRAIRKGNASVVTDHIDCFLTNGILLKSGETLAADIIITATGLDLVAFGGVKIQVDEKPFDVSKSFVYKGLMLSDLPNFFIFVGYTNASWTLKSDLTSEYISRVLKYLDKHHYKAVQAKVVETNLKPVPLLNLNSGYIYRAANTLPSQGNKAPWRIYQNYVLDYKMLRLNAVKDKRLTFFK</sequence>
<dbReference type="SUPFAM" id="SSF51905">
    <property type="entry name" value="FAD/NAD(P)-binding domain"/>
    <property type="match status" value="2"/>
</dbReference>
<keyword evidence="7" id="KW-0503">Monooxygenase</keyword>
<dbReference type="EMBL" id="FNVP01000002">
    <property type="protein sequence ID" value="SEF71018.1"/>
    <property type="molecule type" value="Genomic_DNA"/>
</dbReference>
<dbReference type="Pfam" id="PF13738">
    <property type="entry name" value="Pyr_redox_3"/>
    <property type="match status" value="1"/>
</dbReference>
<keyword evidence="6" id="KW-0560">Oxidoreductase</keyword>
<evidence type="ECO:0000313" key="9">
    <source>
        <dbReference type="Proteomes" id="UP000236737"/>
    </source>
</evidence>
<dbReference type="FunFam" id="3.50.50.60:FF:000228">
    <property type="entry name" value="FAD-containing monooxygenase EthA"/>
    <property type="match status" value="1"/>
</dbReference>
<keyword evidence="9" id="KW-1185">Reference proteome</keyword>
<protein>
    <submittedName>
        <fullName evidence="8">Predicted flavoprotein CzcO associated with the cation diffusion facilitator CzcD</fullName>
    </submittedName>
</protein>
<evidence type="ECO:0000256" key="2">
    <source>
        <dbReference type="ARBA" id="ARBA00010139"/>
    </source>
</evidence>
<keyword evidence="5" id="KW-0521">NADP</keyword>
<dbReference type="InterPro" id="IPR051820">
    <property type="entry name" value="FAD-binding_MO"/>
</dbReference>
<gene>
    <name evidence="8" type="ORF">SAMN04488130_102139</name>
</gene>
<reference evidence="9" key="1">
    <citation type="submission" date="2016-10" db="EMBL/GenBank/DDBJ databases">
        <authorList>
            <person name="Varghese N."/>
            <person name="Submissions S."/>
        </authorList>
    </citation>
    <scope>NUCLEOTIDE SEQUENCE [LARGE SCALE GENOMIC DNA]</scope>
    <source>
        <strain evidence="9">CGMCC 1.9230</strain>
    </source>
</reference>
<dbReference type="Gene3D" id="3.50.50.60">
    <property type="entry name" value="FAD/NAD(P)-binding domain"/>
    <property type="match status" value="3"/>
</dbReference>
<comment type="similarity">
    <text evidence="2">Belongs to the FAD-binding monooxygenase family.</text>
</comment>
<accession>A0A1H5U9D3</accession>
<dbReference type="PRINTS" id="PR00411">
    <property type="entry name" value="PNDRDTASEI"/>
</dbReference>
<dbReference type="GO" id="GO:0004497">
    <property type="term" value="F:monooxygenase activity"/>
    <property type="evidence" value="ECO:0007669"/>
    <property type="project" value="UniProtKB-KW"/>
</dbReference>
<dbReference type="OrthoDB" id="9778740at2"/>
<evidence type="ECO:0000256" key="7">
    <source>
        <dbReference type="ARBA" id="ARBA00023033"/>
    </source>
</evidence>
<evidence type="ECO:0000256" key="5">
    <source>
        <dbReference type="ARBA" id="ARBA00022857"/>
    </source>
</evidence>
<dbReference type="Proteomes" id="UP000236737">
    <property type="component" value="Unassembled WGS sequence"/>
</dbReference>
<evidence type="ECO:0000256" key="3">
    <source>
        <dbReference type="ARBA" id="ARBA00022630"/>
    </source>
</evidence>
<evidence type="ECO:0000256" key="4">
    <source>
        <dbReference type="ARBA" id="ARBA00022827"/>
    </source>
</evidence>
<evidence type="ECO:0000256" key="1">
    <source>
        <dbReference type="ARBA" id="ARBA00001974"/>
    </source>
</evidence>
<dbReference type="InterPro" id="IPR036188">
    <property type="entry name" value="FAD/NAD-bd_sf"/>
</dbReference>
<dbReference type="AlphaFoldDB" id="A0A1H5U9D3"/>
<evidence type="ECO:0000256" key="6">
    <source>
        <dbReference type="ARBA" id="ARBA00023002"/>
    </source>
</evidence>
<evidence type="ECO:0000313" key="8">
    <source>
        <dbReference type="EMBL" id="SEF71018.1"/>
    </source>
</evidence>
<proteinExistence type="inferred from homology"/>
<organism evidence="8 9">
    <name type="scientific">Flavobacterium urumqiense</name>
    <dbReference type="NCBI Taxonomy" id="935224"/>
    <lineage>
        <taxon>Bacteria</taxon>
        <taxon>Pseudomonadati</taxon>
        <taxon>Bacteroidota</taxon>
        <taxon>Flavobacteriia</taxon>
        <taxon>Flavobacteriales</taxon>
        <taxon>Flavobacteriaceae</taxon>
        <taxon>Flavobacterium</taxon>
    </lineage>
</organism>
<keyword evidence="4" id="KW-0274">FAD</keyword>